<keyword evidence="1" id="KW-0472">Membrane</keyword>
<gene>
    <name evidence="2" type="ORF">Harvfovirus5_28</name>
</gene>
<feature type="transmembrane region" description="Helical" evidence="1">
    <location>
        <begin position="25"/>
        <end position="48"/>
    </location>
</feature>
<dbReference type="EMBL" id="MK072247">
    <property type="protein sequence ID" value="AYV80724.1"/>
    <property type="molecule type" value="Genomic_DNA"/>
</dbReference>
<evidence type="ECO:0000313" key="2">
    <source>
        <dbReference type="EMBL" id="AYV80724.1"/>
    </source>
</evidence>
<sequence>MSSKKNEKNKCCTDIDYYWFFVQSPLALCVVFVLTPGVIMLSFGVVRFMQVTEYNNRMVATNEYFETWKHGYYEELGIITPVEIILDSIPKANNTLVLCDTITSDFLQNGYYSETQCLQNVCIEQGGCHPCDYICESSVCLVKEQQETCVAQMAVIGCTVTYSSKTVYVCPNYPTEVLSECLAECNDIQCNPYGSCGCTNCTNMGLRVFNFARNVLATISGQFKYLANDTVLNNSQVYNYACGDAHDQNCGVMQLLPDINLQGHSVDSNCCTAIINPLIIYYNRNDPSITTTELMENSGNIALIIFGTLFTLVALGFTITFVCVCCNVCE</sequence>
<keyword evidence="1" id="KW-0812">Transmembrane</keyword>
<reference evidence="2" key="1">
    <citation type="submission" date="2018-10" db="EMBL/GenBank/DDBJ databases">
        <title>Hidden diversity of soil giant viruses.</title>
        <authorList>
            <person name="Schulz F."/>
            <person name="Alteio L."/>
            <person name="Goudeau D."/>
            <person name="Ryan E.M."/>
            <person name="Malmstrom R.R."/>
            <person name="Blanchard J."/>
            <person name="Woyke T."/>
        </authorList>
    </citation>
    <scope>NUCLEOTIDE SEQUENCE</scope>
    <source>
        <strain evidence="2">HAV1</strain>
    </source>
</reference>
<evidence type="ECO:0000256" key="1">
    <source>
        <dbReference type="SAM" id="Phobius"/>
    </source>
</evidence>
<name>A0A3G5A2J6_9VIRU</name>
<keyword evidence="1" id="KW-1133">Transmembrane helix</keyword>
<feature type="transmembrane region" description="Helical" evidence="1">
    <location>
        <begin position="301"/>
        <end position="322"/>
    </location>
</feature>
<protein>
    <submittedName>
        <fullName evidence="2">Uncharacterized protein</fullName>
    </submittedName>
</protein>
<accession>A0A3G5A2J6</accession>
<organism evidence="2">
    <name type="scientific">Harvfovirus sp</name>
    <dbReference type="NCBI Taxonomy" id="2487768"/>
    <lineage>
        <taxon>Viruses</taxon>
        <taxon>Varidnaviria</taxon>
        <taxon>Bamfordvirae</taxon>
        <taxon>Nucleocytoviricota</taxon>
        <taxon>Megaviricetes</taxon>
        <taxon>Imitervirales</taxon>
        <taxon>Mimiviridae</taxon>
        <taxon>Klosneuvirinae</taxon>
    </lineage>
</organism>
<proteinExistence type="predicted"/>